<gene>
    <name evidence="10" type="ORF">C0175_03460</name>
    <name evidence="9" type="ORF">C0189_02200</name>
</gene>
<evidence type="ECO:0000256" key="3">
    <source>
        <dbReference type="ARBA" id="ARBA00023015"/>
    </source>
</evidence>
<dbReference type="Proteomes" id="UP000236910">
    <property type="component" value="Unassembled WGS sequence"/>
</dbReference>
<comment type="caution">
    <text evidence="9">The sequence shown here is derived from an EMBL/GenBank/DDBJ whole genome shotgun (WGS) entry which is preliminary data.</text>
</comment>
<dbReference type="EMBL" id="PNIX01000202">
    <property type="protein sequence ID" value="PMP82516.1"/>
    <property type="molecule type" value="Genomic_DNA"/>
</dbReference>
<dbReference type="NCBIfam" id="TIGR01033">
    <property type="entry name" value="YebC/PmpR family DNA-binding transcriptional regulator"/>
    <property type="match status" value="1"/>
</dbReference>
<evidence type="ECO:0000259" key="8">
    <source>
        <dbReference type="Pfam" id="PF20772"/>
    </source>
</evidence>
<dbReference type="InterPro" id="IPR048300">
    <property type="entry name" value="TACO1_YebC-like_2nd/3rd_dom"/>
</dbReference>
<dbReference type="SUPFAM" id="SSF75625">
    <property type="entry name" value="YebC-like"/>
    <property type="match status" value="1"/>
</dbReference>
<evidence type="ECO:0000256" key="4">
    <source>
        <dbReference type="ARBA" id="ARBA00023125"/>
    </source>
</evidence>
<evidence type="ECO:0000313" key="12">
    <source>
        <dbReference type="Proteomes" id="UP000237040"/>
    </source>
</evidence>
<dbReference type="GO" id="GO:0006355">
    <property type="term" value="P:regulation of DNA-templated transcription"/>
    <property type="evidence" value="ECO:0007669"/>
    <property type="project" value="UniProtKB-UniRule"/>
</dbReference>
<accession>A0A2J6WEZ2</accession>
<dbReference type="HAMAP" id="MF_00693">
    <property type="entry name" value="Transcrip_reg_TACO1"/>
    <property type="match status" value="1"/>
</dbReference>
<sequence>MSGHSKWHNIQARKSAQDAKRGKLFTKLTKELIIAARSGGGNPETNARLRNAIDKAKRLGMPMDNIKKAIMRGTGELPGVTYEEFTYEAYGPAGTAFIIKISTDNKNRTVAELRKIFSNYGGSLAESGAVSWNFETKGQIELEDSNGLSFDDLFMEIADAGAEDLKEEEGVFTVYTAPQDLDKVKTALESKGFKIKEADLVMIPKTLVKVTGEDAVRVVKLSDELENHDDVQDYFTNYDIDEEELKAIAERIGS</sequence>
<dbReference type="Gene3D" id="3.30.70.980">
    <property type="match status" value="2"/>
</dbReference>
<keyword evidence="5 6" id="KW-0804">Transcription</keyword>
<dbReference type="FunFam" id="1.10.10.200:FF:000002">
    <property type="entry name" value="Probable transcriptional regulatory protein CLM62_37755"/>
    <property type="match status" value="1"/>
</dbReference>
<dbReference type="InterPro" id="IPR026564">
    <property type="entry name" value="Transcrip_reg_TACO1-like_dom3"/>
</dbReference>
<feature type="domain" description="TACO1/YebC-like N-terminal" evidence="8">
    <location>
        <begin position="5"/>
        <end position="76"/>
    </location>
</feature>
<evidence type="ECO:0000256" key="5">
    <source>
        <dbReference type="ARBA" id="ARBA00023163"/>
    </source>
</evidence>
<keyword evidence="2 6" id="KW-0963">Cytoplasm</keyword>
<dbReference type="Pfam" id="PF20772">
    <property type="entry name" value="TACO1_YebC_N"/>
    <property type="match status" value="1"/>
</dbReference>
<dbReference type="InterPro" id="IPR029072">
    <property type="entry name" value="YebC-like"/>
</dbReference>
<dbReference type="PANTHER" id="PTHR12532">
    <property type="entry name" value="TRANSLATIONAL ACTIVATOR OF CYTOCHROME C OXIDASE 1"/>
    <property type="match status" value="1"/>
</dbReference>
<reference evidence="11 12" key="1">
    <citation type="submission" date="2018-01" db="EMBL/GenBank/DDBJ databases">
        <title>Metagenomic assembled genomes from two thermal pools in the Uzon Caldera, Kamchatka, Russia.</title>
        <authorList>
            <person name="Wilkins L."/>
            <person name="Ettinger C."/>
        </authorList>
    </citation>
    <scope>NUCLEOTIDE SEQUENCE [LARGE SCALE GENOMIC DNA]</scope>
    <source>
        <strain evidence="10">ARK-10</strain>
        <strain evidence="9">ZAV-07</strain>
    </source>
</reference>
<dbReference type="Gene3D" id="1.10.10.200">
    <property type="match status" value="1"/>
</dbReference>
<evidence type="ECO:0000256" key="2">
    <source>
        <dbReference type="ARBA" id="ARBA00022490"/>
    </source>
</evidence>
<dbReference type="NCBIfam" id="NF009044">
    <property type="entry name" value="PRK12378.1"/>
    <property type="match status" value="1"/>
</dbReference>
<organism evidence="9 12">
    <name type="scientific">Caldisericum exile</name>
    <dbReference type="NCBI Taxonomy" id="693075"/>
    <lineage>
        <taxon>Bacteria</taxon>
        <taxon>Pseudomonadati</taxon>
        <taxon>Caldisericota/Cryosericota group</taxon>
        <taxon>Caldisericota</taxon>
        <taxon>Caldisericia</taxon>
        <taxon>Caldisericales</taxon>
        <taxon>Caldisericaceae</taxon>
        <taxon>Caldisericum</taxon>
    </lineage>
</organism>
<dbReference type="GO" id="GO:0005829">
    <property type="term" value="C:cytosol"/>
    <property type="evidence" value="ECO:0007669"/>
    <property type="project" value="TreeGrafter"/>
</dbReference>
<dbReference type="Pfam" id="PF01709">
    <property type="entry name" value="Transcrip_reg"/>
    <property type="match status" value="1"/>
</dbReference>
<comment type="similarity">
    <text evidence="1 6">Belongs to the TACO1 family.</text>
</comment>
<evidence type="ECO:0000256" key="6">
    <source>
        <dbReference type="HAMAP-Rule" id="MF_00693"/>
    </source>
</evidence>
<evidence type="ECO:0000313" key="11">
    <source>
        <dbReference type="Proteomes" id="UP000236910"/>
    </source>
</evidence>
<dbReference type="RefSeq" id="WP_416084866.1">
    <property type="nucleotide sequence ID" value="NZ_JBNARP010000005.1"/>
</dbReference>
<dbReference type="InterPro" id="IPR049083">
    <property type="entry name" value="TACO1_YebC_N"/>
</dbReference>
<evidence type="ECO:0000313" key="9">
    <source>
        <dbReference type="EMBL" id="PMP68021.1"/>
    </source>
</evidence>
<dbReference type="InterPro" id="IPR002876">
    <property type="entry name" value="Transcrip_reg_TACO1-like"/>
</dbReference>
<name>A0A2J6WEZ2_9BACT</name>
<proteinExistence type="inferred from homology"/>
<keyword evidence="3 6" id="KW-0805">Transcription regulation</keyword>
<evidence type="ECO:0000259" key="7">
    <source>
        <dbReference type="Pfam" id="PF01709"/>
    </source>
</evidence>
<dbReference type="InterPro" id="IPR017856">
    <property type="entry name" value="Integrase-like_N"/>
</dbReference>
<evidence type="ECO:0000313" key="10">
    <source>
        <dbReference type="EMBL" id="PMP82516.1"/>
    </source>
</evidence>
<evidence type="ECO:0000256" key="1">
    <source>
        <dbReference type="ARBA" id="ARBA00008724"/>
    </source>
</evidence>
<dbReference type="EMBL" id="PNIL01000030">
    <property type="protein sequence ID" value="PMP68021.1"/>
    <property type="molecule type" value="Genomic_DNA"/>
</dbReference>
<dbReference type="Proteomes" id="UP000237040">
    <property type="component" value="Unassembled WGS sequence"/>
</dbReference>
<dbReference type="NCBIfam" id="NF001030">
    <property type="entry name" value="PRK00110.1"/>
    <property type="match status" value="1"/>
</dbReference>
<protein>
    <recommendedName>
        <fullName evidence="6">Probable transcriptional regulatory protein C0175_03460</fullName>
    </recommendedName>
</protein>
<dbReference type="GO" id="GO:0003677">
    <property type="term" value="F:DNA binding"/>
    <property type="evidence" value="ECO:0007669"/>
    <property type="project" value="UniProtKB-UniRule"/>
</dbReference>
<dbReference type="AlphaFoldDB" id="A0A2J6WEZ2"/>
<feature type="domain" description="TACO1/YebC-like second and third" evidence="7">
    <location>
        <begin position="82"/>
        <end position="238"/>
    </location>
</feature>
<dbReference type="PANTHER" id="PTHR12532:SF6">
    <property type="entry name" value="TRANSCRIPTIONAL REGULATORY PROTEIN YEBC-RELATED"/>
    <property type="match status" value="1"/>
</dbReference>
<comment type="subcellular location">
    <subcellularLocation>
        <location evidence="6">Cytoplasm</location>
    </subcellularLocation>
</comment>
<keyword evidence="4 6" id="KW-0238">DNA-binding</keyword>